<evidence type="ECO:0000313" key="10">
    <source>
        <dbReference type="EMBL" id="GIZ48312.1"/>
    </source>
</evidence>
<keyword evidence="11" id="KW-1185">Reference proteome</keyword>
<feature type="region of interest" description="Disordered" evidence="7">
    <location>
        <begin position="333"/>
        <end position="378"/>
    </location>
</feature>
<dbReference type="OrthoDB" id="10249888at2759"/>
<evidence type="ECO:0000256" key="6">
    <source>
        <dbReference type="RuleBase" id="RU366066"/>
    </source>
</evidence>
<feature type="compositionally biased region" description="Polar residues" evidence="7">
    <location>
        <begin position="784"/>
        <end position="794"/>
    </location>
</feature>
<evidence type="ECO:0000256" key="3">
    <source>
        <dbReference type="ARBA" id="ARBA00023242"/>
    </source>
</evidence>
<evidence type="ECO:0000256" key="1">
    <source>
        <dbReference type="ARBA" id="ARBA00004123"/>
    </source>
</evidence>
<comment type="caution">
    <text evidence="10">The sequence shown here is derived from an EMBL/GenBank/DDBJ whole genome shotgun (WGS) entry which is preliminary data.</text>
</comment>
<evidence type="ECO:0000256" key="7">
    <source>
        <dbReference type="SAM" id="MobiDB-lite"/>
    </source>
</evidence>
<dbReference type="PROSITE" id="PS50172">
    <property type="entry name" value="BRCT"/>
    <property type="match status" value="1"/>
</dbReference>
<evidence type="ECO:0000259" key="8">
    <source>
        <dbReference type="PROSITE" id="PS50172"/>
    </source>
</evidence>
<gene>
    <name evidence="10" type="ORF">CKM354_001137900</name>
</gene>
<dbReference type="Gene3D" id="1.10.287.10">
    <property type="entry name" value="S15/NS1, RNA-binding"/>
    <property type="match status" value="1"/>
</dbReference>
<comment type="catalytic activity">
    <reaction evidence="4 6">
        <text>O-phospho-L-seryl-[protein] + H2O = L-seryl-[protein] + phosphate</text>
        <dbReference type="Rhea" id="RHEA:20629"/>
        <dbReference type="Rhea" id="RHEA-COMP:9863"/>
        <dbReference type="Rhea" id="RHEA-COMP:11604"/>
        <dbReference type="ChEBI" id="CHEBI:15377"/>
        <dbReference type="ChEBI" id="CHEBI:29999"/>
        <dbReference type="ChEBI" id="CHEBI:43474"/>
        <dbReference type="ChEBI" id="CHEBI:83421"/>
        <dbReference type="EC" id="3.1.3.16"/>
    </reaction>
</comment>
<keyword evidence="2 6" id="KW-0378">Hydrolase</keyword>
<accession>A0A9P3CS61</accession>
<dbReference type="PANTHER" id="PTHR23081:SF36">
    <property type="entry name" value="RNA POLYMERASE II SUBUNIT A C-TERMINAL DOMAIN PHOSPHATASE"/>
    <property type="match status" value="1"/>
</dbReference>
<dbReference type="PROSITE" id="PS50969">
    <property type="entry name" value="FCP1"/>
    <property type="match status" value="1"/>
</dbReference>
<feature type="compositionally biased region" description="Acidic residues" evidence="7">
    <location>
        <begin position="661"/>
        <end position="674"/>
    </location>
</feature>
<keyword evidence="3 6" id="KW-0539">Nucleus</keyword>
<organism evidence="10 11">
    <name type="scientific">Cercospora kikuchii</name>
    <dbReference type="NCBI Taxonomy" id="84275"/>
    <lineage>
        <taxon>Eukaryota</taxon>
        <taxon>Fungi</taxon>
        <taxon>Dikarya</taxon>
        <taxon>Ascomycota</taxon>
        <taxon>Pezizomycotina</taxon>
        <taxon>Dothideomycetes</taxon>
        <taxon>Dothideomycetidae</taxon>
        <taxon>Mycosphaerellales</taxon>
        <taxon>Mycosphaerellaceae</taxon>
        <taxon>Cercospora</taxon>
    </lineage>
</organism>
<dbReference type="GO" id="GO:0005634">
    <property type="term" value="C:nucleus"/>
    <property type="evidence" value="ECO:0007669"/>
    <property type="project" value="UniProtKB-SubCell"/>
</dbReference>
<dbReference type="AlphaFoldDB" id="A0A9P3CS61"/>
<dbReference type="InterPro" id="IPR001357">
    <property type="entry name" value="BRCT_dom"/>
</dbReference>
<evidence type="ECO:0000256" key="2">
    <source>
        <dbReference type="ARBA" id="ARBA00022801"/>
    </source>
</evidence>
<feature type="domain" description="FCP1 homology" evidence="9">
    <location>
        <begin position="157"/>
        <end position="333"/>
    </location>
</feature>
<protein>
    <recommendedName>
        <fullName evidence="6">RNA polymerase II subunit A C-terminal domain phosphatase</fullName>
        <ecNumber evidence="6">3.1.3.16</ecNumber>
    </recommendedName>
</protein>
<dbReference type="Proteomes" id="UP000825890">
    <property type="component" value="Unassembled WGS sequence"/>
</dbReference>
<dbReference type="Pfam" id="PF03031">
    <property type="entry name" value="NIF"/>
    <property type="match status" value="1"/>
</dbReference>
<dbReference type="SMART" id="SM00292">
    <property type="entry name" value="BRCT"/>
    <property type="match status" value="1"/>
</dbReference>
<evidence type="ECO:0000256" key="4">
    <source>
        <dbReference type="ARBA" id="ARBA00047761"/>
    </source>
</evidence>
<dbReference type="RefSeq" id="XP_044662799.1">
    <property type="nucleotide sequence ID" value="XM_044806864.1"/>
</dbReference>
<feature type="domain" description="BRCT" evidence="8">
    <location>
        <begin position="541"/>
        <end position="635"/>
    </location>
</feature>
<feature type="compositionally biased region" description="Basic and acidic residues" evidence="7">
    <location>
        <begin position="333"/>
        <end position="344"/>
    </location>
</feature>
<dbReference type="GeneID" id="68296954"/>
<evidence type="ECO:0000259" key="9">
    <source>
        <dbReference type="PROSITE" id="PS50969"/>
    </source>
</evidence>
<dbReference type="InterPro" id="IPR036420">
    <property type="entry name" value="BRCT_dom_sf"/>
</dbReference>
<reference evidence="10 11" key="1">
    <citation type="submission" date="2021-01" db="EMBL/GenBank/DDBJ databases">
        <title>Cercospora kikuchii MAFF 305040 whole genome shotgun sequence.</title>
        <authorList>
            <person name="Kashiwa T."/>
            <person name="Suzuki T."/>
        </authorList>
    </citation>
    <scope>NUCLEOTIDE SEQUENCE [LARGE SCALE GENOMIC DNA]</scope>
    <source>
        <strain evidence="10 11">MAFF 305040</strain>
    </source>
</reference>
<comment type="function">
    <text evidence="6">This promotes the activity of RNA polymerase II.</text>
</comment>
<dbReference type="Gene3D" id="3.40.50.1000">
    <property type="entry name" value="HAD superfamily/HAD-like"/>
    <property type="match status" value="1"/>
</dbReference>
<proteinExistence type="predicted"/>
<sequence length="834" mass="93315">MRLYTPDTLLYPITVTKLLRKQGDSIEVNSPLFLYNYKSTVTEFDEDAREDVERERTWPATFESELEGTLESLNVKVGQVIERKTPIADVEEACKHEIQFAGLCAACGQDMKEKSSYNETTARAARATVNTVHGRQDLLISEEEASKSDEEAKRRLLESRRLSLVVDLDQTIIHASVEPTIGEWQNDPSNPNYEALRDVQAFQLHDDKPNTWYYIKPRPGLKDFLNRLSEFYEMHIYTMGTRSYAENVAKIIDPDRKIFGDRIVTRNESGSQTAKYLKRLFPIDTRMVVIIDDRADVWHWISNLVKVNVFEFFVGIGDINSSFLPKRPELEAAKAHAPKMERIPSNKTPTENGDNAQPDASTEAVTTTPPPAAPVQTNGETSVSEQLLTMAGPQDAKTIQEKTEEQEQIIQEQLDDRPMLKKQKELEDLAKEEEAKASPAVEATAELLAENGNDTETKELSHVDSIQHKYRQNLLADDDNELVYLEQSLRNIHTTYYDEYDKQSRGAKGDRVAELRPGHSKKRSFDDLNNIPDAAVLMDGIKAMVLAGCHIVFSGVVPLGIDPLTHDAALWAKTFGATVSVNITKKTTHVIASPDRRTAKVRQAAKKPRIAIVSQHWLHACFAQWKNVDVNPYRIHSDAPANGAGALPESFDETAYNVSSSDDDSILTEDETDATETPNGGDRPTLEIDTDEEELMKYAPSLDRKDSSLIEGEQPDDFEAIDEELEAFLDESGDEDDSDTESVKSTQSETEPSSAKKRTRDDRDSDGESEKGSRLQKRKKQAMERTSSLTNLVVQGNGAAPVVEGQDEVEGTESDADLEAALAAEMERQSDDEE</sequence>
<feature type="compositionally biased region" description="Polar residues" evidence="7">
    <location>
        <begin position="743"/>
        <end position="753"/>
    </location>
</feature>
<comment type="subcellular location">
    <subcellularLocation>
        <location evidence="1 6">Nucleus</location>
    </subcellularLocation>
</comment>
<dbReference type="InterPro" id="IPR039189">
    <property type="entry name" value="Fcp1"/>
</dbReference>
<dbReference type="InterPro" id="IPR023214">
    <property type="entry name" value="HAD_sf"/>
</dbReference>
<dbReference type="SUPFAM" id="SSF56784">
    <property type="entry name" value="HAD-like"/>
    <property type="match status" value="1"/>
</dbReference>
<name>A0A9P3CS61_9PEZI</name>
<comment type="catalytic activity">
    <reaction evidence="5 6">
        <text>O-phospho-L-threonyl-[protein] + H2O = L-threonyl-[protein] + phosphate</text>
        <dbReference type="Rhea" id="RHEA:47004"/>
        <dbReference type="Rhea" id="RHEA-COMP:11060"/>
        <dbReference type="Rhea" id="RHEA-COMP:11605"/>
        <dbReference type="ChEBI" id="CHEBI:15377"/>
        <dbReference type="ChEBI" id="CHEBI:30013"/>
        <dbReference type="ChEBI" id="CHEBI:43474"/>
        <dbReference type="ChEBI" id="CHEBI:61977"/>
        <dbReference type="EC" id="3.1.3.16"/>
    </reaction>
</comment>
<feature type="region of interest" description="Disordered" evidence="7">
    <location>
        <begin position="716"/>
        <end position="816"/>
    </location>
</feature>
<dbReference type="EC" id="3.1.3.16" evidence="6"/>
<dbReference type="SMART" id="SM00577">
    <property type="entry name" value="CPDc"/>
    <property type="match status" value="1"/>
</dbReference>
<dbReference type="InterPro" id="IPR011947">
    <property type="entry name" value="FCP1_euk"/>
</dbReference>
<dbReference type="InterPro" id="IPR036412">
    <property type="entry name" value="HAD-like_sf"/>
</dbReference>
<dbReference type="CDD" id="cd07521">
    <property type="entry name" value="HAD_FCP1-like"/>
    <property type="match status" value="1"/>
</dbReference>
<feature type="region of interest" description="Disordered" evidence="7">
    <location>
        <begin position="655"/>
        <end position="691"/>
    </location>
</feature>
<dbReference type="SUPFAM" id="SSF52113">
    <property type="entry name" value="BRCT domain"/>
    <property type="match status" value="1"/>
</dbReference>
<evidence type="ECO:0000256" key="5">
    <source>
        <dbReference type="ARBA" id="ARBA00048336"/>
    </source>
</evidence>
<evidence type="ECO:0000313" key="11">
    <source>
        <dbReference type="Proteomes" id="UP000825890"/>
    </source>
</evidence>
<dbReference type="NCBIfam" id="TIGR02250">
    <property type="entry name" value="FCP1_euk"/>
    <property type="match status" value="1"/>
</dbReference>
<dbReference type="Pfam" id="PF00533">
    <property type="entry name" value="BRCT"/>
    <property type="match status" value="1"/>
</dbReference>
<dbReference type="GO" id="GO:0008420">
    <property type="term" value="F:RNA polymerase II CTD heptapeptide repeat phosphatase activity"/>
    <property type="evidence" value="ECO:0007669"/>
    <property type="project" value="UniProtKB-UniRule"/>
</dbReference>
<feature type="compositionally biased region" description="Acidic residues" evidence="7">
    <location>
        <begin position="716"/>
        <end position="740"/>
    </location>
</feature>
<dbReference type="Gene3D" id="3.40.50.10190">
    <property type="entry name" value="BRCT domain"/>
    <property type="match status" value="1"/>
</dbReference>
<feature type="compositionally biased region" description="Basic and acidic residues" evidence="7">
    <location>
        <begin position="759"/>
        <end position="773"/>
    </location>
</feature>
<dbReference type="EMBL" id="BOLY01000008">
    <property type="protein sequence ID" value="GIZ48312.1"/>
    <property type="molecule type" value="Genomic_DNA"/>
</dbReference>
<feature type="compositionally biased region" description="Acidic residues" evidence="7">
    <location>
        <begin position="805"/>
        <end position="816"/>
    </location>
</feature>
<dbReference type="PANTHER" id="PTHR23081">
    <property type="entry name" value="RNA POLYMERASE II CTD PHOSPHATASE"/>
    <property type="match status" value="1"/>
</dbReference>
<dbReference type="InterPro" id="IPR004274">
    <property type="entry name" value="FCP1_dom"/>
</dbReference>
<feature type="compositionally biased region" description="Polar residues" evidence="7">
    <location>
        <begin position="345"/>
        <end position="359"/>
    </location>
</feature>
<dbReference type="CDD" id="cd17729">
    <property type="entry name" value="BRCT_CTDP1"/>
    <property type="match status" value="1"/>
</dbReference>